<gene>
    <name evidence="1" type="ORF">Tci_553290</name>
</gene>
<sequence>MHKAHESGARDEDYYNRALLDYEAEHGMQFTHLHCWEVLKGSPKWMETEVPKFLSNPQACKRYKTSGSSSFDTEFGDASINLNVDVGDDEEDEVMNDEALARLMVSELAMHNEHAIGMKTEERLAFMEIKRREVELREREVAMLEYRQRQEDIRFYMQPYEHLNMDALTRMEALRVQIKAN</sequence>
<comment type="caution">
    <text evidence="1">The sequence shown here is derived from an EMBL/GenBank/DDBJ whole genome shotgun (WGS) entry which is preliminary data.</text>
</comment>
<protein>
    <recommendedName>
        <fullName evidence="2">No apical meristem-associated C-terminal domain-containing protein</fullName>
    </recommendedName>
</protein>
<dbReference type="EMBL" id="BKCJ010327045">
    <property type="protein sequence ID" value="GEZ81317.1"/>
    <property type="molecule type" value="Genomic_DNA"/>
</dbReference>
<evidence type="ECO:0008006" key="2">
    <source>
        <dbReference type="Google" id="ProtNLM"/>
    </source>
</evidence>
<dbReference type="PANTHER" id="PTHR45023:SF4">
    <property type="entry name" value="GLYCINE-RICH PROTEIN-RELATED"/>
    <property type="match status" value="1"/>
</dbReference>
<proteinExistence type="predicted"/>
<organism evidence="1">
    <name type="scientific">Tanacetum cinerariifolium</name>
    <name type="common">Dalmatian daisy</name>
    <name type="synonym">Chrysanthemum cinerariifolium</name>
    <dbReference type="NCBI Taxonomy" id="118510"/>
    <lineage>
        <taxon>Eukaryota</taxon>
        <taxon>Viridiplantae</taxon>
        <taxon>Streptophyta</taxon>
        <taxon>Embryophyta</taxon>
        <taxon>Tracheophyta</taxon>
        <taxon>Spermatophyta</taxon>
        <taxon>Magnoliopsida</taxon>
        <taxon>eudicotyledons</taxon>
        <taxon>Gunneridae</taxon>
        <taxon>Pentapetalae</taxon>
        <taxon>asterids</taxon>
        <taxon>campanulids</taxon>
        <taxon>Asterales</taxon>
        <taxon>Asteraceae</taxon>
        <taxon>Asteroideae</taxon>
        <taxon>Anthemideae</taxon>
        <taxon>Anthemidinae</taxon>
        <taxon>Tanacetum</taxon>
    </lineage>
</organism>
<reference evidence="1" key="1">
    <citation type="journal article" date="2019" name="Sci. Rep.">
        <title>Draft genome of Tanacetum cinerariifolium, the natural source of mosquito coil.</title>
        <authorList>
            <person name="Yamashiro T."/>
            <person name="Shiraishi A."/>
            <person name="Satake H."/>
            <person name="Nakayama K."/>
        </authorList>
    </citation>
    <scope>NUCLEOTIDE SEQUENCE</scope>
</reference>
<dbReference type="PANTHER" id="PTHR45023">
    <property type="match status" value="1"/>
</dbReference>
<evidence type="ECO:0000313" key="1">
    <source>
        <dbReference type="EMBL" id="GEZ81317.1"/>
    </source>
</evidence>
<name>A0A699IPL2_TANCI</name>
<accession>A0A699IPL2</accession>
<dbReference type="AlphaFoldDB" id="A0A699IPL2"/>